<dbReference type="PANTHER" id="PTHR24248">
    <property type="entry name" value="ADRENERGIC RECEPTOR-RELATED G-PROTEIN COUPLED RECEPTOR"/>
    <property type="match status" value="1"/>
</dbReference>
<keyword evidence="14" id="KW-1185">Reference proteome</keyword>
<gene>
    <name evidence="13" type="ORF">GCK32_001715</name>
</gene>
<evidence type="ECO:0000256" key="4">
    <source>
        <dbReference type="ARBA" id="ARBA00022989"/>
    </source>
</evidence>
<dbReference type="Pfam" id="PF00001">
    <property type="entry name" value="7tm_1"/>
    <property type="match status" value="1"/>
</dbReference>
<evidence type="ECO:0000313" key="13">
    <source>
        <dbReference type="EMBL" id="KAK5977016.1"/>
    </source>
</evidence>
<keyword evidence="7 9" id="KW-0675">Receptor</keyword>
<evidence type="ECO:0000256" key="6">
    <source>
        <dbReference type="ARBA" id="ARBA00023136"/>
    </source>
</evidence>
<dbReference type="InterPro" id="IPR017452">
    <property type="entry name" value="GPCR_Rhodpsn_7TM"/>
</dbReference>
<keyword evidence="5 9" id="KW-0297">G-protein coupled receptor</keyword>
<dbReference type="GO" id="GO:0004930">
    <property type="term" value="F:G protein-coupled receptor activity"/>
    <property type="evidence" value="ECO:0007669"/>
    <property type="project" value="UniProtKB-KW"/>
</dbReference>
<feature type="transmembrane region" description="Helical" evidence="11">
    <location>
        <begin position="104"/>
        <end position="125"/>
    </location>
</feature>
<feature type="compositionally biased region" description="Polar residues" evidence="10">
    <location>
        <begin position="264"/>
        <end position="279"/>
    </location>
</feature>
<dbReference type="EMBL" id="WIXE01011134">
    <property type="protein sequence ID" value="KAK5977016.1"/>
    <property type="molecule type" value="Genomic_DNA"/>
</dbReference>
<dbReference type="Gene3D" id="1.20.1070.10">
    <property type="entry name" value="Rhodopsin 7-helix transmembrane proteins"/>
    <property type="match status" value="2"/>
</dbReference>
<name>A0AAN8FC78_TRICO</name>
<evidence type="ECO:0000256" key="5">
    <source>
        <dbReference type="ARBA" id="ARBA00023040"/>
    </source>
</evidence>
<protein>
    <submittedName>
        <fullName evidence="13">Octopamine receptor</fullName>
    </submittedName>
</protein>
<keyword evidence="2" id="KW-1003">Cell membrane</keyword>
<dbReference type="CDD" id="cd15063">
    <property type="entry name" value="7tmA_Octopamine_R"/>
    <property type="match status" value="1"/>
</dbReference>
<feature type="transmembrane region" description="Helical" evidence="11">
    <location>
        <begin position="199"/>
        <end position="220"/>
    </location>
</feature>
<comment type="similarity">
    <text evidence="9">Belongs to the G-protein coupled receptor 1 family.</text>
</comment>
<evidence type="ECO:0000256" key="11">
    <source>
        <dbReference type="SAM" id="Phobius"/>
    </source>
</evidence>
<dbReference type="GO" id="GO:0005886">
    <property type="term" value="C:plasma membrane"/>
    <property type="evidence" value="ECO:0007669"/>
    <property type="project" value="UniProtKB-SubCell"/>
</dbReference>
<evidence type="ECO:0000256" key="2">
    <source>
        <dbReference type="ARBA" id="ARBA00022475"/>
    </source>
</evidence>
<feature type="transmembrane region" description="Helical" evidence="11">
    <location>
        <begin position="435"/>
        <end position="454"/>
    </location>
</feature>
<evidence type="ECO:0000313" key="14">
    <source>
        <dbReference type="Proteomes" id="UP001331761"/>
    </source>
</evidence>
<sequence>MIADPVHNNTCTFYEWSRNPHHAKFFRIFSIISVLTVLVVVVVLGNALVIAAVLLRRRLRSATGLLILSLGVADLLVGTVILPFSIANEVLNGYWIFGETWCTIWLTMDIWMCTASIYNLVAISIDRYIAIIKPLNYPMLVTKFRARCTVAIVWIGSFLICSPSFFLASSIKDINQEPCKCTPANAGRAYITFSASSSFYVPMIIVIFVYFRIYIAARAATKSIYSGMMQVTANANKSTKSYLINHPNVLAKDSVPMLRVHRGSSVSNIRPTSKDVNGSANGGLKPKRTSNASLAPIKDENEGVAPRPKPSLQQRERELSGPKSMRDKLSVESDDSSGPPSKQKDDQPIEPKITEPTPQPTKSPLFSKLRKNPLRKLMNRGHMKKSGGAYEKRLSLEIKAAKTVAIVTGCFIFCWLGFSLLYGLELQTNDVVWSVLFWLGYLNSALNPVIYTVFNREFRTCFKRLLTCHHLNHPNTNKYTNNNSYNSNVRSGVKNYRTASSPPHIYGYNANLPIVSK</sequence>
<feature type="transmembrane region" description="Helical" evidence="11">
    <location>
        <begin position="62"/>
        <end position="84"/>
    </location>
</feature>
<comment type="caution">
    <text evidence="13">The sequence shown here is derived from an EMBL/GenBank/DDBJ whole genome shotgun (WGS) entry which is preliminary data.</text>
</comment>
<evidence type="ECO:0000256" key="3">
    <source>
        <dbReference type="ARBA" id="ARBA00022692"/>
    </source>
</evidence>
<dbReference type="SMART" id="SM01381">
    <property type="entry name" value="7TM_GPCR_Srsx"/>
    <property type="match status" value="1"/>
</dbReference>
<accession>A0AAN8FC78</accession>
<dbReference type="PROSITE" id="PS00237">
    <property type="entry name" value="G_PROTEIN_RECEP_F1_1"/>
    <property type="match status" value="1"/>
</dbReference>
<organism evidence="13 14">
    <name type="scientific">Trichostrongylus colubriformis</name>
    <name type="common">Black scour worm</name>
    <dbReference type="NCBI Taxonomy" id="6319"/>
    <lineage>
        <taxon>Eukaryota</taxon>
        <taxon>Metazoa</taxon>
        <taxon>Ecdysozoa</taxon>
        <taxon>Nematoda</taxon>
        <taxon>Chromadorea</taxon>
        <taxon>Rhabditida</taxon>
        <taxon>Rhabditina</taxon>
        <taxon>Rhabditomorpha</taxon>
        <taxon>Strongyloidea</taxon>
        <taxon>Trichostrongylidae</taxon>
        <taxon>Trichostrongylus</taxon>
    </lineage>
</organism>
<reference evidence="13 14" key="1">
    <citation type="submission" date="2019-10" db="EMBL/GenBank/DDBJ databases">
        <title>Assembly and Annotation for the nematode Trichostrongylus colubriformis.</title>
        <authorList>
            <person name="Martin J."/>
        </authorList>
    </citation>
    <scope>NUCLEOTIDE SEQUENCE [LARGE SCALE GENOMIC DNA]</scope>
    <source>
        <strain evidence="13">G859</strain>
        <tissue evidence="13">Whole worm</tissue>
    </source>
</reference>
<dbReference type="PRINTS" id="PR00237">
    <property type="entry name" value="GPCRRHODOPSN"/>
</dbReference>
<evidence type="ECO:0000256" key="7">
    <source>
        <dbReference type="ARBA" id="ARBA00023170"/>
    </source>
</evidence>
<feature type="compositionally biased region" description="Basic and acidic residues" evidence="10">
    <location>
        <begin position="342"/>
        <end position="353"/>
    </location>
</feature>
<dbReference type="PROSITE" id="PS50262">
    <property type="entry name" value="G_PROTEIN_RECEP_F1_2"/>
    <property type="match status" value="1"/>
</dbReference>
<keyword evidence="4 11" id="KW-1133">Transmembrane helix</keyword>
<keyword evidence="8 9" id="KW-0807">Transducer</keyword>
<evidence type="ECO:0000256" key="8">
    <source>
        <dbReference type="ARBA" id="ARBA00023224"/>
    </source>
</evidence>
<comment type="subcellular location">
    <subcellularLocation>
        <location evidence="1">Cell membrane</location>
        <topology evidence="1">Multi-pass membrane protein</topology>
    </subcellularLocation>
</comment>
<dbReference type="AlphaFoldDB" id="A0AAN8FC78"/>
<feature type="compositionally biased region" description="Basic and acidic residues" evidence="10">
    <location>
        <begin position="314"/>
        <end position="331"/>
    </location>
</feature>
<proteinExistence type="inferred from homology"/>
<feature type="transmembrane region" description="Helical" evidence="11">
    <location>
        <begin position="403"/>
        <end position="423"/>
    </location>
</feature>
<evidence type="ECO:0000256" key="9">
    <source>
        <dbReference type="RuleBase" id="RU000688"/>
    </source>
</evidence>
<feature type="domain" description="G-protein coupled receptors family 1 profile" evidence="12">
    <location>
        <begin position="45"/>
        <end position="451"/>
    </location>
</feature>
<dbReference type="InterPro" id="IPR000276">
    <property type="entry name" value="GPCR_Rhodpsn"/>
</dbReference>
<feature type="transmembrane region" description="Helical" evidence="11">
    <location>
        <begin position="28"/>
        <end position="55"/>
    </location>
</feature>
<feature type="region of interest" description="Disordered" evidence="10">
    <location>
        <begin position="263"/>
        <end position="370"/>
    </location>
</feature>
<feature type="transmembrane region" description="Helical" evidence="11">
    <location>
        <begin position="146"/>
        <end position="168"/>
    </location>
</feature>
<dbReference type="Proteomes" id="UP001331761">
    <property type="component" value="Unassembled WGS sequence"/>
</dbReference>
<evidence type="ECO:0000256" key="10">
    <source>
        <dbReference type="SAM" id="MobiDB-lite"/>
    </source>
</evidence>
<evidence type="ECO:0000259" key="12">
    <source>
        <dbReference type="PROSITE" id="PS50262"/>
    </source>
</evidence>
<dbReference type="SUPFAM" id="SSF81321">
    <property type="entry name" value="Family A G protein-coupled receptor-like"/>
    <property type="match status" value="1"/>
</dbReference>
<evidence type="ECO:0000256" key="1">
    <source>
        <dbReference type="ARBA" id="ARBA00004651"/>
    </source>
</evidence>
<keyword evidence="6 11" id="KW-0472">Membrane</keyword>
<keyword evidence="3 9" id="KW-0812">Transmembrane</keyword>